<keyword evidence="2" id="KW-0472">Membrane</keyword>
<evidence type="ECO:0000256" key="1">
    <source>
        <dbReference type="SAM" id="MobiDB-lite"/>
    </source>
</evidence>
<feature type="region of interest" description="Disordered" evidence="1">
    <location>
        <begin position="412"/>
        <end position="443"/>
    </location>
</feature>
<feature type="transmembrane region" description="Helical" evidence="2">
    <location>
        <begin position="79"/>
        <end position="98"/>
    </location>
</feature>
<evidence type="ECO:0000313" key="3">
    <source>
        <dbReference type="EMBL" id="KAF5391476.1"/>
    </source>
</evidence>
<organism evidence="3 4">
    <name type="scientific">Collybiopsis confluens</name>
    <dbReference type="NCBI Taxonomy" id="2823264"/>
    <lineage>
        <taxon>Eukaryota</taxon>
        <taxon>Fungi</taxon>
        <taxon>Dikarya</taxon>
        <taxon>Basidiomycota</taxon>
        <taxon>Agaricomycotina</taxon>
        <taxon>Agaricomycetes</taxon>
        <taxon>Agaricomycetidae</taxon>
        <taxon>Agaricales</taxon>
        <taxon>Marasmiineae</taxon>
        <taxon>Omphalotaceae</taxon>
        <taxon>Collybiopsis</taxon>
    </lineage>
</organism>
<dbReference type="EMBL" id="JAACJN010000010">
    <property type="protein sequence ID" value="KAF5391476.1"/>
    <property type="molecule type" value="Genomic_DNA"/>
</dbReference>
<sequence length="531" mass="57229">MSLQRALAIFKAMRVIIFAVCMIISVGCGTIFSLILVHEGNDIELVTRIVVIALTVIHFLGAVLLYLMIVVRFTVWLDAARVTIYLALVGGGAAAFISGRAKLPCASSGIGAICIQATISVVVGSLVLCGLLLCYLVGLSIIAHTIPGPLLARPPSDLLGGGLSTVNSRTSLMSNSEKSRHQTFSETGHYNLLLNRSSTRHHAPEPLHLTDRSENAALWPAFNYTVTTSPLTSSSSSSMFASEMIYTTPMIHHPYATSENSNAFESPPPSARSYSPRPSIISQAQDAPEVHYPAALALSPVSSVSSQRLRQGYDTRRPNLARFESAQSAPLLLGVPSQIPPHRLLPNHFQDAISRTSTPGTPDTTVSGPLTHIGSSKVSLSFGSRGFPLPPSYNTTPWSQYTNDYLKSYPFNPSSSETPPSTPLSLRPGVHSSPNKFSSSPSFVEPRRPISFRSIAASLHTMSMPSLPAPTAHLPPHPRLLQARFNSSLSQKEVDEAEIYLAIGAIPTPTSAKTFRLQVVPTDIPDWEHKV</sequence>
<proteinExistence type="predicted"/>
<feature type="transmembrane region" description="Helical" evidence="2">
    <location>
        <begin position="110"/>
        <end position="143"/>
    </location>
</feature>
<feature type="compositionally biased region" description="Low complexity" evidence="1">
    <location>
        <begin position="413"/>
        <end position="443"/>
    </location>
</feature>
<keyword evidence="2" id="KW-1133">Transmembrane helix</keyword>
<dbReference type="PROSITE" id="PS51257">
    <property type="entry name" value="PROKAR_LIPOPROTEIN"/>
    <property type="match status" value="1"/>
</dbReference>
<dbReference type="Proteomes" id="UP000518752">
    <property type="component" value="Unassembled WGS sequence"/>
</dbReference>
<feature type="transmembrane region" description="Helical" evidence="2">
    <location>
        <begin position="49"/>
        <end position="73"/>
    </location>
</feature>
<keyword evidence="2" id="KW-0812">Transmembrane</keyword>
<keyword evidence="4" id="KW-1185">Reference proteome</keyword>
<comment type="caution">
    <text evidence="3">The sequence shown here is derived from an EMBL/GenBank/DDBJ whole genome shotgun (WGS) entry which is preliminary data.</text>
</comment>
<evidence type="ECO:0000256" key="2">
    <source>
        <dbReference type="SAM" id="Phobius"/>
    </source>
</evidence>
<accession>A0A8H5MF60</accession>
<dbReference type="OrthoDB" id="2666783at2759"/>
<evidence type="ECO:0000313" key="4">
    <source>
        <dbReference type="Proteomes" id="UP000518752"/>
    </source>
</evidence>
<name>A0A8H5MF60_9AGAR</name>
<dbReference type="AlphaFoldDB" id="A0A8H5MF60"/>
<reference evidence="3 4" key="1">
    <citation type="journal article" date="2020" name="ISME J.">
        <title>Uncovering the hidden diversity of litter-decomposition mechanisms in mushroom-forming fungi.</title>
        <authorList>
            <person name="Floudas D."/>
            <person name="Bentzer J."/>
            <person name="Ahren D."/>
            <person name="Johansson T."/>
            <person name="Persson P."/>
            <person name="Tunlid A."/>
        </authorList>
    </citation>
    <scope>NUCLEOTIDE SEQUENCE [LARGE SCALE GENOMIC DNA]</scope>
    <source>
        <strain evidence="3 4">CBS 406.79</strain>
    </source>
</reference>
<feature type="transmembrane region" description="Helical" evidence="2">
    <location>
        <begin position="12"/>
        <end position="37"/>
    </location>
</feature>
<gene>
    <name evidence="3" type="ORF">D9757_002012</name>
</gene>
<protein>
    <submittedName>
        <fullName evidence="3">Uncharacterized protein</fullName>
    </submittedName>
</protein>